<dbReference type="OrthoDB" id="9798407at2"/>
<evidence type="ECO:0000259" key="1">
    <source>
        <dbReference type="Pfam" id="PF01261"/>
    </source>
</evidence>
<dbReference type="Gene3D" id="3.20.20.150">
    <property type="entry name" value="Divalent-metal-dependent TIM barrel enzymes"/>
    <property type="match status" value="1"/>
</dbReference>
<dbReference type="EMBL" id="SIRE01000016">
    <property type="protein sequence ID" value="TBL75615.1"/>
    <property type="molecule type" value="Genomic_DNA"/>
</dbReference>
<dbReference type="Proteomes" id="UP000293142">
    <property type="component" value="Unassembled WGS sequence"/>
</dbReference>
<organism evidence="2 3">
    <name type="scientific">Paenibacillus thalictri</name>
    <dbReference type="NCBI Taxonomy" id="2527873"/>
    <lineage>
        <taxon>Bacteria</taxon>
        <taxon>Bacillati</taxon>
        <taxon>Bacillota</taxon>
        <taxon>Bacilli</taxon>
        <taxon>Bacillales</taxon>
        <taxon>Paenibacillaceae</taxon>
        <taxon>Paenibacillus</taxon>
    </lineage>
</organism>
<sequence>MRKLGIGLQMYTLRDETAKDFPGTLRKVAELGYEGVEFAGYGGIPAEEMRDLLQELGLQAIGSHVPLKNMQTQLADEIAYLKTIGAKYMVCPYLMPEDRPDNEDGWKQLFAVLAEIAAEATRNGLIFGYHNHDFEFAGKVGGEYALDAMYASISEDILKVEMDIGWVQFYGIEPVSYINKYAGRLPLLHIKDFRIGEDQKIDTVELGVGLIPLNDVIKAAADGGTEWLIVEQDRCAKPSLESVAISMDWLKSNYLTLV</sequence>
<dbReference type="SUPFAM" id="SSF51658">
    <property type="entry name" value="Xylose isomerase-like"/>
    <property type="match status" value="1"/>
</dbReference>
<protein>
    <submittedName>
        <fullName evidence="2">Sugar phosphate isomerase/epimerase</fullName>
    </submittedName>
</protein>
<keyword evidence="3" id="KW-1185">Reference proteome</keyword>
<dbReference type="Pfam" id="PF01261">
    <property type="entry name" value="AP_endonuc_2"/>
    <property type="match status" value="1"/>
</dbReference>
<dbReference type="GO" id="GO:0016853">
    <property type="term" value="F:isomerase activity"/>
    <property type="evidence" value="ECO:0007669"/>
    <property type="project" value="UniProtKB-KW"/>
</dbReference>
<comment type="caution">
    <text evidence="2">The sequence shown here is derived from an EMBL/GenBank/DDBJ whole genome shotgun (WGS) entry which is preliminary data.</text>
</comment>
<name>A0A4Q9DNS6_9BACL</name>
<dbReference type="AlphaFoldDB" id="A0A4Q9DNS6"/>
<dbReference type="InterPro" id="IPR013022">
    <property type="entry name" value="Xyl_isomerase-like_TIM-brl"/>
</dbReference>
<gene>
    <name evidence="2" type="ORF">EYB31_21705</name>
</gene>
<feature type="domain" description="Xylose isomerase-like TIM barrel" evidence="1">
    <location>
        <begin position="25"/>
        <end position="252"/>
    </location>
</feature>
<reference evidence="2 3" key="1">
    <citation type="submission" date="2019-02" db="EMBL/GenBank/DDBJ databases">
        <title>Paenibacillus sp. nov., isolated from surface-sterilized tissue of Thalictrum simplex L.</title>
        <authorList>
            <person name="Tuo L."/>
        </authorList>
    </citation>
    <scope>NUCLEOTIDE SEQUENCE [LARGE SCALE GENOMIC DNA]</scope>
    <source>
        <strain evidence="2 3">N2SHLJ1</strain>
    </source>
</reference>
<evidence type="ECO:0000313" key="3">
    <source>
        <dbReference type="Proteomes" id="UP000293142"/>
    </source>
</evidence>
<dbReference type="InterPro" id="IPR050312">
    <property type="entry name" value="IolE/XylAMocC-like"/>
</dbReference>
<accession>A0A4Q9DNS6</accession>
<dbReference type="RefSeq" id="WP_131015526.1">
    <property type="nucleotide sequence ID" value="NZ_SIRE01000016.1"/>
</dbReference>
<keyword evidence="2" id="KW-0413">Isomerase</keyword>
<proteinExistence type="predicted"/>
<dbReference type="PANTHER" id="PTHR12110:SF41">
    <property type="entry name" value="INOSOSE DEHYDRATASE"/>
    <property type="match status" value="1"/>
</dbReference>
<evidence type="ECO:0000313" key="2">
    <source>
        <dbReference type="EMBL" id="TBL75615.1"/>
    </source>
</evidence>
<dbReference type="InterPro" id="IPR036237">
    <property type="entry name" value="Xyl_isomerase-like_sf"/>
</dbReference>
<dbReference type="PANTHER" id="PTHR12110">
    <property type="entry name" value="HYDROXYPYRUVATE ISOMERASE"/>
    <property type="match status" value="1"/>
</dbReference>